<dbReference type="Gene3D" id="3.90.550.10">
    <property type="entry name" value="Spore Coat Polysaccharide Biosynthesis Protein SpsA, Chain A"/>
    <property type="match status" value="1"/>
</dbReference>
<protein>
    <recommendedName>
        <fullName evidence="1">Glycosyltransferase 2-like domain-containing protein</fullName>
    </recommendedName>
</protein>
<dbReference type="InterPro" id="IPR050834">
    <property type="entry name" value="Glycosyltransf_2"/>
</dbReference>
<name>K8P562_9BRAD</name>
<dbReference type="PATRIC" id="fig|883078.3.peg.4848"/>
<dbReference type="Proteomes" id="UP000001096">
    <property type="component" value="Unassembled WGS sequence"/>
</dbReference>
<gene>
    <name evidence="2" type="ORF">HMPREF9695_04695</name>
</gene>
<feature type="domain" description="Glycosyltransferase 2-like" evidence="1">
    <location>
        <begin position="21"/>
        <end position="134"/>
    </location>
</feature>
<dbReference type="InterPro" id="IPR001173">
    <property type="entry name" value="Glyco_trans_2-like"/>
</dbReference>
<proteinExistence type="predicted"/>
<keyword evidence="3" id="KW-1185">Reference proteome</keyword>
<dbReference type="InterPro" id="IPR029044">
    <property type="entry name" value="Nucleotide-diphossugar_trans"/>
</dbReference>
<reference evidence="2 3" key="1">
    <citation type="submission" date="2012-04" db="EMBL/GenBank/DDBJ databases">
        <title>The Genome Sequence of Afipia broomeae ATCC 49717.</title>
        <authorList>
            <consortium name="The Broad Institute Genome Sequencing Platform"/>
            <person name="Earl A."/>
            <person name="Ward D."/>
            <person name="Feldgarden M."/>
            <person name="Gevers D."/>
            <person name="Huys G."/>
            <person name="Walker B."/>
            <person name="Young S.K."/>
            <person name="Zeng Q."/>
            <person name="Gargeya S."/>
            <person name="Fitzgerald M."/>
            <person name="Haas B."/>
            <person name="Abouelleil A."/>
            <person name="Alvarado L."/>
            <person name="Arachchi H.M."/>
            <person name="Berlin A."/>
            <person name="Chapman S.B."/>
            <person name="Goldberg J."/>
            <person name="Griggs A."/>
            <person name="Gujja S."/>
            <person name="Hansen M."/>
            <person name="Howarth C."/>
            <person name="Imamovic A."/>
            <person name="Larimer J."/>
            <person name="McCowen C."/>
            <person name="Montmayeur A."/>
            <person name="Murphy C."/>
            <person name="Neiman D."/>
            <person name="Pearson M."/>
            <person name="Priest M."/>
            <person name="Roberts A."/>
            <person name="Saif S."/>
            <person name="Shea T."/>
            <person name="Sisk P."/>
            <person name="Sykes S."/>
            <person name="Wortman J."/>
            <person name="Nusbaum C."/>
            <person name="Birren B."/>
        </authorList>
    </citation>
    <scope>NUCLEOTIDE SEQUENCE [LARGE SCALE GENOMIC DNA]</scope>
    <source>
        <strain evidence="2 3">ATCC 49717</strain>
    </source>
</reference>
<dbReference type="Pfam" id="PF00535">
    <property type="entry name" value="Glycos_transf_2"/>
    <property type="match status" value="1"/>
</dbReference>
<organism evidence="2 3">
    <name type="scientific">Afipia broomeae ATCC 49717</name>
    <dbReference type="NCBI Taxonomy" id="883078"/>
    <lineage>
        <taxon>Bacteria</taxon>
        <taxon>Pseudomonadati</taxon>
        <taxon>Pseudomonadota</taxon>
        <taxon>Alphaproteobacteria</taxon>
        <taxon>Hyphomicrobiales</taxon>
        <taxon>Nitrobacteraceae</taxon>
        <taxon>Afipia</taxon>
    </lineage>
</organism>
<dbReference type="HOGENOM" id="CLU_632937_0_0_5"/>
<evidence type="ECO:0000313" key="3">
    <source>
        <dbReference type="Proteomes" id="UP000001096"/>
    </source>
</evidence>
<dbReference type="CDD" id="cd00761">
    <property type="entry name" value="Glyco_tranf_GTA_type"/>
    <property type="match status" value="1"/>
</dbReference>
<dbReference type="eggNOG" id="COG0463">
    <property type="taxonomic scope" value="Bacteria"/>
</dbReference>
<evidence type="ECO:0000313" key="2">
    <source>
        <dbReference type="EMBL" id="EKS34785.1"/>
    </source>
</evidence>
<sequence length="444" mass="50035">MGFRGRCRDGALPLVNRPAITVVIPTYNWSAALRCAIRSVLLQTEQNFEIMVVGDGCTDDSADVVASFGDSRIRWHNLDRNYGSQWAANNYAIEHAASDWIAYLGHDDIWYPTHLEAILRAAREHDAEVVTSVMALYGPPESGVRGIAGLFASGSYSAGDFVPPSAFAHKRSIYGDGIKWQDPASVTVPMDALFMNQAAMAAKRFASTRELTSFKFNAAWRRDSYKIKSTDEQQRLLERIQSQPDFRSREFIDIMDAVVKGKFLKIEMPTQSVEPGSAVRLNRRNKGSDSRFAASEMQRIERKVAFNLDRQNMPFEWHGIEKHLRYKTFRWSGPSRRSTIDLPVRFETDLLIRIVVVKSLVPPETIRVLLRDKPLQSQIRKKLSGGFVIEAVARVTDLPPSDRDFGITLEVDATRRPCDLGMGEDDRWLGVGVARVELEPLTKG</sequence>
<dbReference type="SUPFAM" id="SSF53448">
    <property type="entry name" value="Nucleotide-diphospho-sugar transferases"/>
    <property type="match status" value="1"/>
</dbReference>
<accession>K8P562</accession>
<dbReference type="PANTHER" id="PTHR43685">
    <property type="entry name" value="GLYCOSYLTRANSFERASE"/>
    <property type="match status" value="1"/>
</dbReference>
<comment type="caution">
    <text evidence="2">The sequence shown here is derived from an EMBL/GenBank/DDBJ whole genome shotgun (WGS) entry which is preliminary data.</text>
</comment>
<dbReference type="PANTHER" id="PTHR43685:SF11">
    <property type="entry name" value="GLYCOSYLTRANSFERASE TAGX-RELATED"/>
    <property type="match status" value="1"/>
</dbReference>
<dbReference type="AlphaFoldDB" id="K8P562"/>
<dbReference type="EMBL" id="AGWX01000005">
    <property type="protein sequence ID" value="EKS34785.1"/>
    <property type="molecule type" value="Genomic_DNA"/>
</dbReference>
<evidence type="ECO:0000259" key="1">
    <source>
        <dbReference type="Pfam" id="PF00535"/>
    </source>
</evidence>